<keyword evidence="1" id="KW-0472">Membrane</keyword>
<dbReference type="EMBL" id="GGFL01009595">
    <property type="protein sequence ID" value="MBW73773.1"/>
    <property type="molecule type" value="Transcribed_RNA"/>
</dbReference>
<sequence>MISCSPKLLQQLMLGFGILFFFRLSTPVYCFGISVLCISMHFRPRRSSIVLFFPLFYHIIRRRVSSNRFAYFLANNRQ</sequence>
<accession>A0A2M4D872</accession>
<organism evidence="2">
    <name type="scientific">Anopheles darlingi</name>
    <name type="common">Mosquito</name>
    <dbReference type="NCBI Taxonomy" id="43151"/>
    <lineage>
        <taxon>Eukaryota</taxon>
        <taxon>Metazoa</taxon>
        <taxon>Ecdysozoa</taxon>
        <taxon>Arthropoda</taxon>
        <taxon>Hexapoda</taxon>
        <taxon>Insecta</taxon>
        <taxon>Pterygota</taxon>
        <taxon>Neoptera</taxon>
        <taxon>Endopterygota</taxon>
        <taxon>Diptera</taxon>
        <taxon>Nematocera</taxon>
        <taxon>Culicoidea</taxon>
        <taxon>Culicidae</taxon>
        <taxon>Anophelinae</taxon>
        <taxon>Anopheles</taxon>
    </lineage>
</organism>
<evidence type="ECO:0000256" key="1">
    <source>
        <dbReference type="SAM" id="Phobius"/>
    </source>
</evidence>
<name>A0A2M4D872_ANODA</name>
<protein>
    <submittedName>
        <fullName evidence="2">Uncharacterized protein</fullName>
    </submittedName>
</protein>
<feature type="transmembrane region" description="Helical" evidence="1">
    <location>
        <begin position="12"/>
        <end position="38"/>
    </location>
</feature>
<keyword evidence="1" id="KW-1133">Transmembrane helix</keyword>
<reference evidence="2" key="1">
    <citation type="submission" date="2018-01" db="EMBL/GenBank/DDBJ databases">
        <title>An insight into the sialome of Amazonian anophelines.</title>
        <authorList>
            <person name="Ribeiro J.M."/>
            <person name="Scarpassa V."/>
            <person name="Calvo E."/>
        </authorList>
    </citation>
    <scope>NUCLEOTIDE SEQUENCE</scope>
</reference>
<keyword evidence="1" id="KW-0812">Transmembrane</keyword>
<evidence type="ECO:0000313" key="2">
    <source>
        <dbReference type="EMBL" id="MBW73773.1"/>
    </source>
</evidence>
<dbReference type="AlphaFoldDB" id="A0A2M4D872"/>
<proteinExistence type="predicted"/>